<dbReference type="Gene3D" id="6.10.340.10">
    <property type="match status" value="1"/>
</dbReference>
<dbReference type="InterPro" id="IPR033417">
    <property type="entry name" value="CHASE8"/>
</dbReference>
<dbReference type="SMART" id="SM00304">
    <property type="entry name" value="HAMP"/>
    <property type="match status" value="1"/>
</dbReference>
<feature type="transmembrane region" description="Helical" evidence="2">
    <location>
        <begin position="21"/>
        <end position="46"/>
    </location>
</feature>
<dbReference type="FunFam" id="3.30.70.270:FF:000001">
    <property type="entry name" value="Diguanylate cyclase domain protein"/>
    <property type="match status" value="1"/>
</dbReference>
<evidence type="ECO:0000313" key="6">
    <source>
        <dbReference type="Proteomes" id="UP000183417"/>
    </source>
</evidence>
<keyword evidence="2" id="KW-0812">Transmembrane</keyword>
<dbReference type="AlphaFoldDB" id="A0A1H3SZR4"/>
<name>A0A1H3SZR4_9BURK</name>
<dbReference type="PANTHER" id="PTHR46663">
    <property type="entry name" value="DIGUANYLATE CYCLASE DGCT-RELATED"/>
    <property type="match status" value="1"/>
</dbReference>
<feature type="coiled-coil region" evidence="1">
    <location>
        <begin position="211"/>
        <end position="245"/>
    </location>
</feature>
<dbReference type="SMART" id="SM00267">
    <property type="entry name" value="GGDEF"/>
    <property type="match status" value="1"/>
</dbReference>
<evidence type="ECO:0000259" key="4">
    <source>
        <dbReference type="PROSITE" id="PS50887"/>
    </source>
</evidence>
<dbReference type="GO" id="GO:0007165">
    <property type="term" value="P:signal transduction"/>
    <property type="evidence" value="ECO:0007669"/>
    <property type="project" value="InterPro"/>
</dbReference>
<sequence length="409" mass="44365">MKLFLSGSASLRNVIRRAHMRMAAVAIALAGALLLIVGVATLRFYLSNNLHLVARSLAYTVEASLVFGDRDEAARVLDQLLRGEGVAHAEVFDAEQRPFVQWSGHGGSALSSVGELLAIGIGLPRAEADVRQDGRLVGSVQLSSDGVGLVRFLGAGFIVLVLCVGVSGYVGLRQSRRMLRDIAEPLQQLARVAHAVRHDRSMDQRVPLARIAELRELGDNFNALLAELQTRHERLQQQNSALERQASRDSLTGLANRLHFEQRLQQALDNAAETGQKLAVLFLDNDRFKQVNDAYGHAVGDVLLKAVGARLRSQVRESDLVARLGGDEFAILLYPVGGGGDAQMVRDKIEAAMHEPLVVSEGVVLQPSVSAGVALFPKHGQSMETLMRHADQAMYQAKAMRQAERVTGG</sequence>
<dbReference type="PROSITE" id="PS50885">
    <property type="entry name" value="HAMP"/>
    <property type="match status" value="1"/>
</dbReference>
<dbReference type="Pfam" id="PF00672">
    <property type="entry name" value="HAMP"/>
    <property type="match status" value="1"/>
</dbReference>
<feature type="transmembrane region" description="Helical" evidence="2">
    <location>
        <begin position="152"/>
        <end position="172"/>
    </location>
</feature>
<proteinExistence type="predicted"/>
<evidence type="ECO:0000259" key="3">
    <source>
        <dbReference type="PROSITE" id="PS50885"/>
    </source>
</evidence>
<dbReference type="InterPro" id="IPR000160">
    <property type="entry name" value="GGDEF_dom"/>
</dbReference>
<evidence type="ECO:0000256" key="2">
    <source>
        <dbReference type="SAM" id="Phobius"/>
    </source>
</evidence>
<feature type="domain" description="GGDEF" evidence="4">
    <location>
        <begin position="276"/>
        <end position="409"/>
    </location>
</feature>
<keyword evidence="2" id="KW-1133">Transmembrane helix</keyword>
<dbReference type="GO" id="GO:0016020">
    <property type="term" value="C:membrane"/>
    <property type="evidence" value="ECO:0007669"/>
    <property type="project" value="InterPro"/>
</dbReference>
<reference evidence="5 6" key="1">
    <citation type="submission" date="2016-10" db="EMBL/GenBank/DDBJ databases">
        <authorList>
            <person name="de Groot N.N."/>
        </authorList>
    </citation>
    <scope>NUCLEOTIDE SEQUENCE [LARGE SCALE GENOMIC DNA]</scope>
    <source>
        <strain evidence="5 6">LMG 24775</strain>
    </source>
</reference>
<evidence type="ECO:0000256" key="1">
    <source>
        <dbReference type="SAM" id="Coils"/>
    </source>
</evidence>
<dbReference type="CDD" id="cd06225">
    <property type="entry name" value="HAMP"/>
    <property type="match status" value="1"/>
</dbReference>
<dbReference type="RefSeq" id="WP_074923368.1">
    <property type="nucleotide sequence ID" value="NZ_CP141274.1"/>
</dbReference>
<dbReference type="NCBIfam" id="TIGR00254">
    <property type="entry name" value="GGDEF"/>
    <property type="match status" value="1"/>
</dbReference>
<dbReference type="SUPFAM" id="SSF55073">
    <property type="entry name" value="Nucleotide cyclase"/>
    <property type="match status" value="1"/>
</dbReference>
<evidence type="ECO:0000313" key="5">
    <source>
        <dbReference type="EMBL" id="SDZ43424.1"/>
    </source>
</evidence>
<dbReference type="GeneID" id="94692736"/>
<dbReference type="EMBL" id="FNPE01000024">
    <property type="protein sequence ID" value="SDZ43424.1"/>
    <property type="molecule type" value="Genomic_DNA"/>
</dbReference>
<dbReference type="Gene3D" id="3.30.70.270">
    <property type="match status" value="1"/>
</dbReference>
<dbReference type="InterPro" id="IPR029787">
    <property type="entry name" value="Nucleotide_cyclase"/>
</dbReference>
<protein>
    <submittedName>
        <fullName evidence="5">Diguanylate cyclase</fullName>
    </submittedName>
</protein>
<dbReference type="InterPro" id="IPR052163">
    <property type="entry name" value="DGC-Regulatory_Protein"/>
</dbReference>
<dbReference type="InterPro" id="IPR003660">
    <property type="entry name" value="HAMP_dom"/>
</dbReference>
<dbReference type="GO" id="GO:0003824">
    <property type="term" value="F:catalytic activity"/>
    <property type="evidence" value="ECO:0007669"/>
    <property type="project" value="UniProtKB-ARBA"/>
</dbReference>
<dbReference type="PANTHER" id="PTHR46663:SF2">
    <property type="entry name" value="GGDEF DOMAIN-CONTAINING PROTEIN"/>
    <property type="match status" value="1"/>
</dbReference>
<dbReference type="Pfam" id="PF00990">
    <property type="entry name" value="GGDEF"/>
    <property type="match status" value="1"/>
</dbReference>
<gene>
    <name evidence="5" type="ORF">SAMN05421547_12438</name>
</gene>
<feature type="domain" description="HAMP" evidence="3">
    <location>
        <begin position="180"/>
        <end position="233"/>
    </location>
</feature>
<dbReference type="PROSITE" id="PS50887">
    <property type="entry name" value="GGDEF"/>
    <property type="match status" value="1"/>
</dbReference>
<dbReference type="CDD" id="cd01949">
    <property type="entry name" value="GGDEF"/>
    <property type="match status" value="1"/>
</dbReference>
<keyword evidence="1" id="KW-0175">Coiled coil</keyword>
<dbReference type="Pfam" id="PF17152">
    <property type="entry name" value="CHASE8"/>
    <property type="match status" value="1"/>
</dbReference>
<accession>A0A1H3SZR4</accession>
<keyword evidence="2" id="KW-0472">Membrane</keyword>
<dbReference type="Proteomes" id="UP000183417">
    <property type="component" value="Unassembled WGS sequence"/>
</dbReference>
<organism evidence="5 6">
    <name type="scientific">Delftia lacustris</name>
    <dbReference type="NCBI Taxonomy" id="558537"/>
    <lineage>
        <taxon>Bacteria</taxon>
        <taxon>Pseudomonadati</taxon>
        <taxon>Pseudomonadota</taxon>
        <taxon>Betaproteobacteria</taxon>
        <taxon>Burkholderiales</taxon>
        <taxon>Comamonadaceae</taxon>
        <taxon>Delftia</taxon>
    </lineage>
</organism>
<dbReference type="InterPro" id="IPR043128">
    <property type="entry name" value="Rev_trsase/Diguanyl_cyclase"/>
</dbReference>